<dbReference type="Proteomes" id="UP000033115">
    <property type="component" value="Chromosome"/>
</dbReference>
<dbReference type="RefSeq" id="WP_029160964.1">
    <property type="nucleotide sequence ID" value="NZ_CP009933.1"/>
</dbReference>
<keyword evidence="2" id="KW-1185">Reference proteome</keyword>
<dbReference type="STRING" id="1548.CSCA_3049"/>
<reference evidence="1 2" key="1">
    <citation type="journal article" date="2015" name="J. Biotechnol.">
        <title>Complete genome sequence of a malodorant-producing acetogen, Clostridium scatologenes ATCC 25775(T).</title>
        <authorList>
            <person name="Zhu Z."/>
            <person name="Guo T."/>
            <person name="Zheng H."/>
            <person name="Song T."/>
            <person name="Ouyang P."/>
            <person name="Xie J."/>
        </authorList>
    </citation>
    <scope>NUCLEOTIDE SEQUENCE [LARGE SCALE GENOMIC DNA]</scope>
    <source>
        <strain evidence="1 2">ATCC 25775</strain>
    </source>
</reference>
<evidence type="ECO:0000313" key="1">
    <source>
        <dbReference type="EMBL" id="AKA70174.1"/>
    </source>
</evidence>
<name>A0A0E3K1M5_CLOSL</name>
<dbReference type="KEGG" id="csq:CSCA_3049"/>
<organism evidence="1 2">
    <name type="scientific">Clostridium scatologenes</name>
    <dbReference type="NCBI Taxonomy" id="1548"/>
    <lineage>
        <taxon>Bacteria</taxon>
        <taxon>Bacillati</taxon>
        <taxon>Bacillota</taxon>
        <taxon>Clostridia</taxon>
        <taxon>Eubacteriales</taxon>
        <taxon>Clostridiaceae</taxon>
        <taxon>Clostridium</taxon>
    </lineage>
</organism>
<dbReference type="HOGENOM" id="CLU_1882160_0_0_9"/>
<dbReference type="EMBL" id="CP009933">
    <property type="protein sequence ID" value="AKA70174.1"/>
    <property type="molecule type" value="Genomic_DNA"/>
</dbReference>
<protein>
    <submittedName>
        <fullName evidence="1">Uncharacterized protein</fullName>
    </submittedName>
</protein>
<dbReference type="AlphaFoldDB" id="A0A0E3K1M5"/>
<proteinExistence type="predicted"/>
<evidence type="ECO:0000313" key="2">
    <source>
        <dbReference type="Proteomes" id="UP000033115"/>
    </source>
</evidence>
<gene>
    <name evidence="1" type="ORF">CSCA_3049</name>
</gene>
<sequence length="135" mass="16426">MKELTLNLFKEDIIELTKQNIDLIRSWHFNNLDYIRGNVEEIKESFQKVAIYYMHTLICKNSNEFNVYASSEEGKWMYLYGFYFDFEKAKKDIIINNKIPSIEIFYIEDRQKNNINTVPVNKRKEVEQWMDKTYL</sequence>
<accession>A0A0E3K1M5</accession>